<keyword evidence="9" id="KW-0406">Ion transport</keyword>
<dbReference type="SUPFAM" id="SSF56935">
    <property type="entry name" value="Porins"/>
    <property type="match status" value="1"/>
</dbReference>
<comment type="similarity">
    <text evidence="2 14 16">Belongs to the TonB-dependent receptor family.</text>
</comment>
<evidence type="ECO:0000256" key="7">
    <source>
        <dbReference type="ARBA" id="ARBA00022729"/>
    </source>
</evidence>
<keyword evidence="12 20" id="KW-0675">Receptor</keyword>
<evidence type="ECO:0000256" key="16">
    <source>
        <dbReference type="RuleBase" id="RU003357"/>
    </source>
</evidence>
<dbReference type="InterPro" id="IPR036942">
    <property type="entry name" value="Beta-barrel_TonB_sf"/>
</dbReference>
<feature type="domain" description="TonB-dependent receptor-like beta-barrel" evidence="18">
    <location>
        <begin position="225"/>
        <end position="674"/>
    </location>
</feature>
<feature type="chain" id="PRO_5046347970" evidence="17">
    <location>
        <begin position="26"/>
        <end position="707"/>
    </location>
</feature>
<evidence type="ECO:0000256" key="17">
    <source>
        <dbReference type="SAM" id="SignalP"/>
    </source>
</evidence>
<dbReference type="Proteomes" id="UP000809349">
    <property type="component" value="Unassembled WGS sequence"/>
</dbReference>
<dbReference type="InterPro" id="IPR010917">
    <property type="entry name" value="TonB_rcpt_CS"/>
</dbReference>
<dbReference type="InterPro" id="IPR010105">
    <property type="entry name" value="TonB_sidphr_rcpt"/>
</dbReference>
<evidence type="ECO:0000256" key="9">
    <source>
        <dbReference type="ARBA" id="ARBA00023065"/>
    </source>
</evidence>
<dbReference type="InterPro" id="IPR000531">
    <property type="entry name" value="Beta-barrel_TonB"/>
</dbReference>
<dbReference type="CDD" id="cd01347">
    <property type="entry name" value="ligand_gated_channel"/>
    <property type="match status" value="1"/>
</dbReference>
<dbReference type="PROSITE" id="PS01156">
    <property type="entry name" value="TONB_DEPENDENT_REC_2"/>
    <property type="match status" value="1"/>
</dbReference>
<evidence type="ECO:0000256" key="1">
    <source>
        <dbReference type="ARBA" id="ARBA00004571"/>
    </source>
</evidence>
<evidence type="ECO:0000313" key="20">
    <source>
        <dbReference type="EMBL" id="MBZ2208204.1"/>
    </source>
</evidence>
<dbReference type="PANTHER" id="PTHR32552">
    <property type="entry name" value="FERRICHROME IRON RECEPTOR-RELATED"/>
    <property type="match status" value="1"/>
</dbReference>
<proteinExistence type="inferred from homology"/>
<dbReference type="RefSeq" id="WP_223468697.1">
    <property type="nucleotide sequence ID" value="NZ_JAFBIL020000005.1"/>
</dbReference>
<protein>
    <submittedName>
        <fullName evidence="20">TonB-dependent siderophore receptor</fullName>
    </submittedName>
</protein>
<evidence type="ECO:0000259" key="18">
    <source>
        <dbReference type="Pfam" id="PF00593"/>
    </source>
</evidence>
<evidence type="ECO:0000256" key="6">
    <source>
        <dbReference type="ARBA" id="ARBA00022692"/>
    </source>
</evidence>
<organism evidence="20 21">
    <name type="scientific">Massilia soli</name>
    <dbReference type="NCBI Taxonomy" id="2792854"/>
    <lineage>
        <taxon>Bacteria</taxon>
        <taxon>Pseudomonadati</taxon>
        <taxon>Pseudomonadota</taxon>
        <taxon>Betaproteobacteria</taxon>
        <taxon>Burkholderiales</taxon>
        <taxon>Oxalobacteraceae</taxon>
        <taxon>Telluria group</taxon>
        <taxon>Massilia</taxon>
    </lineage>
</organism>
<keyword evidence="3 14" id="KW-0813">Transport</keyword>
<reference evidence="20 21" key="1">
    <citation type="submission" date="2021-01" db="EMBL/GenBank/DDBJ databases">
        <authorList>
            <person name="Ruan W."/>
            <person name="Khan S.A."/>
            <person name="Jeon C.O."/>
        </authorList>
    </citation>
    <scope>NUCLEOTIDE SEQUENCE [LARGE SCALE GENOMIC DNA]</scope>
    <source>
        <strain evidence="20 21">R798</strain>
    </source>
</reference>
<evidence type="ECO:0000256" key="15">
    <source>
        <dbReference type="PROSITE-ProRule" id="PRU10144"/>
    </source>
</evidence>
<evidence type="ECO:0000256" key="10">
    <source>
        <dbReference type="ARBA" id="ARBA00023077"/>
    </source>
</evidence>
<evidence type="ECO:0000313" key="21">
    <source>
        <dbReference type="Proteomes" id="UP000809349"/>
    </source>
</evidence>
<evidence type="ECO:0000256" key="14">
    <source>
        <dbReference type="PROSITE-ProRule" id="PRU01360"/>
    </source>
</evidence>
<dbReference type="EMBL" id="JAFBIL020000005">
    <property type="protein sequence ID" value="MBZ2208204.1"/>
    <property type="molecule type" value="Genomic_DNA"/>
</dbReference>
<sequence>MLTPHLKQSAIALALLQAYALSVHAQETMPEVVITGQSVATSRAAIGGFSETPLLYTPASITAISREQMQDLSIRTTTDAAKFDASISDSYNAVGYAEQFSIRGFTLDNSSSYRKDGMAIPADAQIPLENKERIEVLKGLAGLQAGVAAPGGIVNYVTKRPTNAPLRSATVEVKERGNVYGAIDLGGRSDDKRFGYRINAAAERLRSYVKGADGEREFYSGAFDWQISPAALLQLDMDYQHKSQITAPGYQLIRNELLPTGVSAKTLLNAQPWTKPVDSKSTNVGLRFEYLFANGWRASISANKHKFQRDDYTAFPYGCSNEGDGFYPGYCSNGDYDVYDYQSVGESKSPFGAQALLQGKFSTGAVAHDLTIGSSLFRRSDRFGDYVYDYAGSSNIYQNVIVPPAPDSRTTGPVFERRKENERSVFAQDVLTLSQKFKLHAGVRHVQVKRTEFEVDPSDTSFTLPNVALVYNPTQDWTVYGSMAHGLEHGGIAPIETTNANRALDPSRSKQLEFGVKGAINNSINVSAAVFQVTKGLEYTQANADGITSTYVRAGEAEHRGVELGVQGKAARNLQYSVSVAALDTEQSGTGQPGMDGKRVTNVPKLKSTAWVEYAVPGVDGLSVNGVWQYAGRKAFDVDNRVFVPSYHTLDLGAAYETGSMDTRITWRAGVQNVTDKFYWRDVTPALGGYLLPGAPRTFRVSAQFDF</sequence>
<dbReference type="PROSITE" id="PS52016">
    <property type="entry name" value="TONB_DEPENDENT_REC_3"/>
    <property type="match status" value="1"/>
</dbReference>
<dbReference type="Pfam" id="PF07715">
    <property type="entry name" value="Plug"/>
    <property type="match status" value="1"/>
</dbReference>
<keyword evidence="6 14" id="KW-0812">Transmembrane</keyword>
<evidence type="ECO:0000256" key="3">
    <source>
        <dbReference type="ARBA" id="ARBA00022448"/>
    </source>
</evidence>
<keyword evidence="8" id="KW-0408">Iron</keyword>
<keyword evidence="13 14" id="KW-0998">Cell outer membrane</keyword>
<keyword evidence="5" id="KW-0410">Iron transport</keyword>
<keyword evidence="10 16" id="KW-0798">TonB box</keyword>
<accession>A0ABS7SQ82</accession>
<dbReference type="InterPro" id="IPR039426">
    <property type="entry name" value="TonB-dep_rcpt-like"/>
</dbReference>
<evidence type="ECO:0000256" key="11">
    <source>
        <dbReference type="ARBA" id="ARBA00023136"/>
    </source>
</evidence>
<evidence type="ECO:0000259" key="19">
    <source>
        <dbReference type="Pfam" id="PF07715"/>
    </source>
</evidence>
<dbReference type="Pfam" id="PF00593">
    <property type="entry name" value="TonB_dep_Rec_b-barrel"/>
    <property type="match status" value="1"/>
</dbReference>
<feature type="domain" description="TonB-dependent receptor plug" evidence="19">
    <location>
        <begin position="56"/>
        <end position="153"/>
    </location>
</feature>
<gene>
    <name evidence="20" type="ORF">I4X03_013135</name>
</gene>
<keyword evidence="21" id="KW-1185">Reference proteome</keyword>
<evidence type="ECO:0000256" key="8">
    <source>
        <dbReference type="ARBA" id="ARBA00023004"/>
    </source>
</evidence>
<dbReference type="PANTHER" id="PTHR32552:SF83">
    <property type="entry name" value="BLR3904 PROTEIN"/>
    <property type="match status" value="1"/>
</dbReference>
<dbReference type="Gene3D" id="2.40.170.20">
    <property type="entry name" value="TonB-dependent receptor, beta-barrel domain"/>
    <property type="match status" value="1"/>
</dbReference>
<evidence type="ECO:0000256" key="13">
    <source>
        <dbReference type="ARBA" id="ARBA00023237"/>
    </source>
</evidence>
<comment type="caution">
    <text evidence="20">The sequence shown here is derived from an EMBL/GenBank/DDBJ whole genome shotgun (WGS) entry which is preliminary data.</text>
</comment>
<dbReference type="Gene3D" id="2.170.130.10">
    <property type="entry name" value="TonB-dependent receptor, plug domain"/>
    <property type="match status" value="1"/>
</dbReference>
<dbReference type="InterPro" id="IPR037066">
    <property type="entry name" value="Plug_dom_sf"/>
</dbReference>
<evidence type="ECO:0000256" key="2">
    <source>
        <dbReference type="ARBA" id="ARBA00009810"/>
    </source>
</evidence>
<dbReference type="NCBIfam" id="TIGR01783">
    <property type="entry name" value="TonB-siderophor"/>
    <property type="match status" value="1"/>
</dbReference>
<comment type="subcellular location">
    <subcellularLocation>
        <location evidence="1 14">Cell outer membrane</location>
        <topology evidence="1 14">Multi-pass membrane protein</topology>
    </subcellularLocation>
</comment>
<reference evidence="20 21" key="2">
    <citation type="submission" date="2021-08" db="EMBL/GenBank/DDBJ databases">
        <title>Massilia sp. R798.</title>
        <authorList>
            <person name="Baek J.H."/>
            <person name="Jung H.S."/>
            <person name="Kim K.R."/>
            <person name="Jeon C.O."/>
        </authorList>
    </citation>
    <scope>NUCLEOTIDE SEQUENCE [LARGE SCALE GENOMIC DNA]</scope>
    <source>
        <strain evidence="20 21">R798</strain>
    </source>
</reference>
<dbReference type="InterPro" id="IPR012910">
    <property type="entry name" value="Plug_dom"/>
</dbReference>
<keyword evidence="11 14" id="KW-0472">Membrane</keyword>
<evidence type="ECO:0000256" key="12">
    <source>
        <dbReference type="ARBA" id="ARBA00023170"/>
    </source>
</evidence>
<evidence type="ECO:0000256" key="5">
    <source>
        <dbReference type="ARBA" id="ARBA00022496"/>
    </source>
</evidence>
<feature type="short sequence motif" description="TonB C-terminal box" evidence="15">
    <location>
        <begin position="690"/>
        <end position="707"/>
    </location>
</feature>
<keyword evidence="4 14" id="KW-1134">Transmembrane beta strand</keyword>
<evidence type="ECO:0000256" key="4">
    <source>
        <dbReference type="ARBA" id="ARBA00022452"/>
    </source>
</evidence>
<keyword evidence="7 17" id="KW-0732">Signal</keyword>
<feature type="signal peptide" evidence="17">
    <location>
        <begin position="1"/>
        <end position="25"/>
    </location>
</feature>
<name>A0ABS7SQ82_9BURK</name>